<comment type="caution">
    <text evidence="2">The sequence shown here is derived from an EMBL/GenBank/DDBJ whole genome shotgun (WGS) entry which is preliminary data.</text>
</comment>
<keyword evidence="1" id="KW-0732">Signal</keyword>
<proteinExistence type="predicted"/>
<gene>
    <name evidence="2" type="ORF">OEG82_11040</name>
</gene>
<dbReference type="EMBL" id="JAOVZQ010000001">
    <property type="protein sequence ID" value="MCY0094558.1"/>
    <property type="molecule type" value="Genomic_DNA"/>
</dbReference>
<feature type="chain" id="PRO_5045800042" description="DUF945 domain-containing protein" evidence="1">
    <location>
        <begin position="29"/>
        <end position="406"/>
    </location>
</feature>
<reference evidence="2" key="1">
    <citation type="submission" date="2022-10" db="EMBL/GenBank/DDBJ databases">
        <title>Hoeflea sp. J2-29, isolated from marine algae.</title>
        <authorList>
            <person name="Kristyanto S."/>
            <person name="Kim J.M."/>
            <person name="Jeon C.O."/>
        </authorList>
    </citation>
    <scope>NUCLEOTIDE SEQUENCE</scope>
    <source>
        <strain evidence="2">J2-29</strain>
    </source>
</reference>
<name>A0ABT3YFA3_9HYPH</name>
<sequence length="406" mass="42818">MNFHPRFMQKLIVSSVLGSLAVSGPALALDADDFATKVAAIASQGGVKVSFASVEPDGDTIVLKSARVQSPGEAAVDIGDLTFNGVKDENDGSYHVDQMQFDDVNITGDGISVSVVDIELSGLTVPADPVYETIADVTFYEGFSTGRIVVDKGGKEIFSMTGVDLDVDRSDDDSRVSLLMNGSGMSIDLSEIRNPKAKQALSALGYTTVTGDVTFDGIWDVEPGTFNLREYSLSLDDIGRLAMSMEISGYTMEFIRAMQQAQNAAAANPDPEAAQQALGFAMLGMLQQLSFNSAAIRFDDDSVTEKALDFAGKGQGISGDQMRMAIKGMMPLMLGQLGLPALQQQISAAANVYLDDPGSITISARPASPVAVPVIMGAGMGDPKSLVDLLNVQVTANDPVEVCCNE</sequence>
<evidence type="ECO:0000313" key="2">
    <source>
        <dbReference type="EMBL" id="MCY0094558.1"/>
    </source>
</evidence>
<accession>A0ABT3YFA3</accession>
<keyword evidence="3" id="KW-1185">Reference proteome</keyword>
<dbReference type="Proteomes" id="UP001081283">
    <property type="component" value="Unassembled WGS sequence"/>
</dbReference>
<protein>
    <recommendedName>
        <fullName evidence="4">DUF945 domain-containing protein</fullName>
    </recommendedName>
</protein>
<evidence type="ECO:0000256" key="1">
    <source>
        <dbReference type="SAM" id="SignalP"/>
    </source>
</evidence>
<dbReference type="RefSeq" id="WP_267612502.1">
    <property type="nucleotide sequence ID" value="NZ_JAOVZQ010000001.1"/>
</dbReference>
<organism evidence="2 3">
    <name type="scientific">Hoeflea ulvae</name>
    <dbReference type="NCBI Taxonomy" id="2983764"/>
    <lineage>
        <taxon>Bacteria</taxon>
        <taxon>Pseudomonadati</taxon>
        <taxon>Pseudomonadota</taxon>
        <taxon>Alphaproteobacteria</taxon>
        <taxon>Hyphomicrobiales</taxon>
        <taxon>Rhizobiaceae</taxon>
        <taxon>Hoeflea</taxon>
    </lineage>
</organism>
<evidence type="ECO:0000313" key="3">
    <source>
        <dbReference type="Proteomes" id="UP001081283"/>
    </source>
</evidence>
<evidence type="ECO:0008006" key="4">
    <source>
        <dbReference type="Google" id="ProtNLM"/>
    </source>
</evidence>
<feature type="signal peptide" evidence="1">
    <location>
        <begin position="1"/>
        <end position="28"/>
    </location>
</feature>